<gene>
    <name evidence="1" type="ORF">A2V49_04780</name>
</gene>
<comment type="caution">
    <text evidence="1">The sequence shown here is derived from an EMBL/GenBank/DDBJ whole genome shotgun (WGS) entry which is preliminary data.</text>
</comment>
<accession>A0A1F4UMU7</accession>
<name>A0A1F4UMU7_UNCKA</name>
<evidence type="ECO:0000313" key="1">
    <source>
        <dbReference type="EMBL" id="OGC45513.1"/>
    </source>
</evidence>
<dbReference type="EMBL" id="MEUV01000030">
    <property type="protein sequence ID" value="OGC45513.1"/>
    <property type="molecule type" value="Genomic_DNA"/>
</dbReference>
<proteinExistence type="predicted"/>
<organism evidence="1 2">
    <name type="scientific">candidate division WWE3 bacterium RBG_19FT_COMBO_34_6</name>
    <dbReference type="NCBI Taxonomy" id="1802612"/>
    <lineage>
        <taxon>Bacteria</taxon>
        <taxon>Katanobacteria</taxon>
    </lineage>
</organism>
<evidence type="ECO:0000313" key="2">
    <source>
        <dbReference type="Proteomes" id="UP000178615"/>
    </source>
</evidence>
<protein>
    <submittedName>
        <fullName evidence="1">Uncharacterized protein</fullName>
    </submittedName>
</protein>
<dbReference type="Proteomes" id="UP000178615">
    <property type="component" value="Unassembled WGS sequence"/>
</dbReference>
<sequence>MTTTAKIDVIDDIRMLTLSRLPYDKNYIHLVIVIPAQSEMKMLLFELPISRFEKFLNSPNIQEIYFGKKDKCVCIGKVEKSDDLLSPAKLTFYTFGIGESIPSHTTVYLDIVKDAVKQLRSTDEPTNNSFTAR</sequence>
<dbReference type="AlphaFoldDB" id="A0A1F4UMU7"/>
<reference evidence="1 2" key="1">
    <citation type="journal article" date="2016" name="Nat. Commun.">
        <title>Thousands of microbial genomes shed light on interconnected biogeochemical processes in an aquifer system.</title>
        <authorList>
            <person name="Anantharaman K."/>
            <person name="Brown C.T."/>
            <person name="Hug L.A."/>
            <person name="Sharon I."/>
            <person name="Castelle C.J."/>
            <person name="Probst A.J."/>
            <person name="Thomas B.C."/>
            <person name="Singh A."/>
            <person name="Wilkins M.J."/>
            <person name="Karaoz U."/>
            <person name="Brodie E.L."/>
            <person name="Williams K.H."/>
            <person name="Hubbard S.S."/>
            <person name="Banfield J.F."/>
        </authorList>
    </citation>
    <scope>NUCLEOTIDE SEQUENCE [LARGE SCALE GENOMIC DNA]</scope>
</reference>